<sequence length="358" mass="39029">MAARIQPGNAPPGLAPRPTRRTSGTPVPMDIVDPVSILADKGITQKNRTDIGALAGVIESFGNFRKSDGKLGTTSAATANALQAVAILLREAEQQLKSINTSITKEDLQAAVTEIQASMSTSLVQPSTTYAQALSGPRPAINDPRAILKTEIKDKQILVSTRNVAPSSDLVNLSTRNLSERFNDIITTFFAQPQHSAYSMSKPIRGITRSNAGNLILTFRNIAETENARIYANEWLQNLDPAATSPQRIYSVVAHNVPIASWDGNPETMQNAIANIESSNTEDMESAFPVARLTWLNGRDSQDRTQHGPLMLDFKSRKDANTAIDQGLTINGTYCRVSIYIPRAPQCFRCQDWGHRAT</sequence>
<reference evidence="2 3" key="1">
    <citation type="submission" date="2014-06" db="EMBL/GenBank/DDBJ databases">
        <title>Evolutionary Origins and Diversification of the Mycorrhizal Mutualists.</title>
        <authorList>
            <consortium name="DOE Joint Genome Institute"/>
            <consortium name="Mycorrhizal Genomics Consortium"/>
            <person name="Kohler A."/>
            <person name="Kuo A."/>
            <person name="Nagy L.G."/>
            <person name="Floudas D."/>
            <person name="Copeland A."/>
            <person name="Barry K.W."/>
            <person name="Cichocki N."/>
            <person name="Veneault-Fourrey C."/>
            <person name="LaButti K."/>
            <person name="Lindquist E.A."/>
            <person name="Lipzen A."/>
            <person name="Lundell T."/>
            <person name="Morin E."/>
            <person name="Murat C."/>
            <person name="Riley R."/>
            <person name="Ohm R."/>
            <person name="Sun H."/>
            <person name="Tunlid A."/>
            <person name="Henrissat B."/>
            <person name="Grigoriev I.V."/>
            <person name="Hibbett D.S."/>
            <person name="Martin F."/>
        </authorList>
    </citation>
    <scope>NUCLEOTIDE SEQUENCE [LARGE SCALE GENOMIC DNA]</scope>
    <source>
        <strain evidence="2 3">SS14</strain>
    </source>
</reference>
<keyword evidence="3" id="KW-1185">Reference proteome</keyword>
<feature type="non-terminal residue" evidence="2">
    <location>
        <position position="358"/>
    </location>
</feature>
<evidence type="ECO:0000313" key="2">
    <source>
        <dbReference type="EMBL" id="KIJ33882.1"/>
    </source>
</evidence>
<accession>A0A0C9UX68</accession>
<feature type="region of interest" description="Disordered" evidence="1">
    <location>
        <begin position="1"/>
        <end position="27"/>
    </location>
</feature>
<gene>
    <name evidence="2" type="ORF">M422DRAFT_264175</name>
</gene>
<organism evidence="2 3">
    <name type="scientific">Sphaerobolus stellatus (strain SS14)</name>
    <dbReference type="NCBI Taxonomy" id="990650"/>
    <lineage>
        <taxon>Eukaryota</taxon>
        <taxon>Fungi</taxon>
        <taxon>Dikarya</taxon>
        <taxon>Basidiomycota</taxon>
        <taxon>Agaricomycotina</taxon>
        <taxon>Agaricomycetes</taxon>
        <taxon>Phallomycetidae</taxon>
        <taxon>Geastrales</taxon>
        <taxon>Sphaerobolaceae</taxon>
        <taxon>Sphaerobolus</taxon>
    </lineage>
</organism>
<protein>
    <submittedName>
        <fullName evidence="2">Uncharacterized protein</fullName>
    </submittedName>
</protein>
<evidence type="ECO:0000256" key="1">
    <source>
        <dbReference type="SAM" id="MobiDB-lite"/>
    </source>
</evidence>
<name>A0A0C9UX68_SPHS4</name>
<dbReference type="OrthoDB" id="3598968at2759"/>
<dbReference type="AlphaFoldDB" id="A0A0C9UX68"/>
<dbReference type="HOGENOM" id="CLU_775148_0_0_1"/>
<proteinExistence type="predicted"/>
<dbReference type="EMBL" id="KN837207">
    <property type="protein sequence ID" value="KIJ33882.1"/>
    <property type="molecule type" value="Genomic_DNA"/>
</dbReference>
<evidence type="ECO:0000313" key="3">
    <source>
        <dbReference type="Proteomes" id="UP000054279"/>
    </source>
</evidence>
<dbReference type="Proteomes" id="UP000054279">
    <property type="component" value="Unassembled WGS sequence"/>
</dbReference>